<dbReference type="InterPro" id="IPR025889">
    <property type="entry name" value="GSP17M-like_dom"/>
</dbReference>
<keyword evidence="2" id="KW-0812">Transmembrane</keyword>
<sequence length="200" mass="20584">MTTPDSSKPDFVPTDTPAAAAPQATGTVPAGPAGVPQLPAQTLGQPAQPGPRVVVGSYPDYALAQQAVDHLSDNKFPVERTSIIGTDLRLVENVLGRLTTGRAAAAGAASGAWFGLFIGVLFGLFSDSNWFAVILTTVLIGAVWGAIFGAIAHAATGGRRDFTSRSSLQAAQYAVLADAEVADEARALLVRLNWQASGAQ</sequence>
<dbReference type="Pfam" id="PF11181">
    <property type="entry name" value="YflT"/>
    <property type="match status" value="1"/>
</dbReference>
<dbReference type="Proteomes" id="UP000629619">
    <property type="component" value="Unassembled WGS sequence"/>
</dbReference>
<dbReference type="AlphaFoldDB" id="A0A919K8W7"/>
<protein>
    <recommendedName>
        <fullName evidence="3">General stress protein 17M-like domain-containing protein</fullName>
    </recommendedName>
</protein>
<proteinExistence type="predicted"/>
<reference evidence="4" key="1">
    <citation type="submission" date="2021-01" db="EMBL/GenBank/DDBJ databases">
        <title>Whole genome shotgun sequence of Actinoplanes siamensis NBRC 109076.</title>
        <authorList>
            <person name="Komaki H."/>
            <person name="Tamura T."/>
        </authorList>
    </citation>
    <scope>NUCLEOTIDE SEQUENCE</scope>
    <source>
        <strain evidence="4">NBRC 109076</strain>
    </source>
</reference>
<dbReference type="EMBL" id="BOMW01000007">
    <property type="protein sequence ID" value="GIF03157.1"/>
    <property type="molecule type" value="Genomic_DNA"/>
</dbReference>
<feature type="domain" description="General stress protein 17M-like" evidence="3">
    <location>
        <begin position="54"/>
        <end position="141"/>
    </location>
</feature>
<organism evidence="4 5">
    <name type="scientific">Actinoplanes siamensis</name>
    <dbReference type="NCBI Taxonomy" id="1223317"/>
    <lineage>
        <taxon>Bacteria</taxon>
        <taxon>Bacillati</taxon>
        <taxon>Actinomycetota</taxon>
        <taxon>Actinomycetes</taxon>
        <taxon>Micromonosporales</taxon>
        <taxon>Micromonosporaceae</taxon>
        <taxon>Actinoplanes</taxon>
    </lineage>
</organism>
<name>A0A919K8W7_9ACTN</name>
<gene>
    <name evidence="4" type="ORF">Asi03nite_06950</name>
</gene>
<evidence type="ECO:0000313" key="4">
    <source>
        <dbReference type="EMBL" id="GIF03157.1"/>
    </source>
</evidence>
<evidence type="ECO:0000256" key="2">
    <source>
        <dbReference type="SAM" id="Phobius"/>
    </source>
</evidence>
<keyword evidence="5" id="KW-1185">Reference proteome</keyword>
<evidence type="ECO:0000259" key="3">
    <source>
        <dbReference type="Pfam" id="PF11181"/>
    </source>
</evidence>
<keyword evidence="2" id="KW-1133">Transmembrane helix</keyword>
<comment type="caution">
    <text evidence="4">The sequence shown here is derived from an EMBL/GenBank/DDBJ whole genome shotgun (WGS) entry which is preliminary data.</text>
</comment>
<evidence type="ECO:0000313" key="5">
    <source>
        <dbReference type="Proteomes" id="UP000629619"/>
    </source>
</evidence>
<keyword evidence="2" id="KW-0472">Membrane</keyword>
<accession>A0A919K8W7</accession>
<feature type="compositionally biased region" description="Low complexity" evidence="1">
    <location>
        <begin position="9"/>
        <end position="37"/>
    </location>
</feature>
<feature type="region of interest" description="Disordered" evidence="1">
    <location>
        <begin position="1"/>
        <end position="49"/>
    </location>
</feature>
<dbReference type="RefSeq" id="WP_239102353.1">
    <property type="nucleotide sequence ID" value="NZ_BOMW01000007.1"/>
</dbReference>
<feature type="transmembrane region" description="Helical" evidence="2">
    <location>
        <begin position="130"/>
        <end position="155"/>
    </location>
</feature>
<evidence type="ECO:0000256" key="1">
    <source>
        <dbReference type="SAM" id="MobiDB-lite"/>
    </source>
</evidence>
<feature type="transmembrane region" description="Helical" evidence="2">
    <location>
        <begin position="103"/>
        <end position="124"/>
    </location>
</feature>